<feature type="coiled-coil region" evidence="1">
    <location>
        <begin position="2185"/>
        <end position="2212"/>
    </location>
</feature>
<feature type="coiled-coil region" evidence="1">
    <location>
        <begin position="780"/>
        <end position="923"/>
    </location>
</feature>
<keyword evidence="3" id="KW-1133">Transmembrane helix</keyword>
<feature type="coiled-coil region" evidence="1">
    <location>
        <begin position="1487"/>
        <end position="1556"/>
    </location>
</feature>
<feature type="compositionally biased region" description="Polar residues" evidence="2">
    <location>
        <begin position="2734"/>
        <end position="2746"/>
    </location>
</feature>
<keyword evidence="1" id="KW-0175">Coiled coil</keyword>
<proteinExistence type="predicted"/>
<evidence type="ECO:0000256" key="1">
    <source>
        <dbReference type="SAM" id="Coils"/>
    </source>
</evidence>
<feature type="coiled-coil region" evidence="1">
    <location>
        <begin position="1086"/>
        <end position="1113"/>
    </location>
</feature>
<feature type="compositionally biased region" description="Low complexity" evidence="2">
    <location>
        <begin position="3484"/>
        <end position="3502"/>
    </location>
</feature>
<feature type="compositionally biased region" description="Low complexity" evidence="2">
    <location>
        <begin position="1139"/>
        <end position="1149"/>
    </location>
</feature>
<evidence type="ECO:0000256" key="2">
    <source>
        <dbReference type="SAM" id="MobiDB-lite"/>
    </source>
</evidence>
<gene>
    <name evidence="4" type="primary">PLEST009480</name>
    <name evidence="4" type="ORF">PLESTB_001316600</name>
</gene>
<feature type="coiled-coil region" evidence="1">
    <location>
        <begin position="1016"/>
        <end position="1057"/>
    </location>
</feature>
<feature type="coiled-coil region" evidence="1">
    <location>
        <begin position="1226"/>
        <end position="1358"/>
    </location>
</feature>
<feature type="region of interest" description="Disordered" evidence="2">
    <location>
        <begin position="2715"/>
        <end position="2756"/>
    </location>
</feature>
<organism evidence="4 5">
    <name type="scientific">Pleodorina starrii</name>
    <dbReference type="NCBI Taxonomy" id="330485"/>
    <lineage>
        <taxon>Eukaryota</taxon>
        <taxon>Viridiplantae</taxon>
        <taxon>Chlorophyta</taxon>
        <taxon>core chlorophytes</taxon>
        <taxon>Chlorophyceae</taxon>
        <taxon>CS clade</taxon>
        <taxon>Chlamydomonadales</taxon>
        <taxon>Volvocaceae</taxon>
        <taxon>Pleodorina</taxon>
    </lineage>
</organism>
<dbReference type="PANTHER" id="PTHR45615:SF66">
    <property type="entry name" value="CARD DOMAIN-CONTAINING PROTEIN"/>
    <property type="match status" value="1"/>
</dbReference>
<keyword evidence="3" id="KW-0812">Transmembrane</keyword>
<feature type="transmembrane region" description="Helical" evidence="3">
    <location>
        <begin position="179"/>
        <end position="203"/>
    </location>
</feature>
<name>A0A9W6BU23_9CHLO</name>
<feature type="region of interest" description="Disordered" evidence="2">
    <location>
        <begin position="2412"/>
        <end position="2454"/>
    </location>
</feature>
<dbReference type="EMBL" id="BRXU01000021">
    <property type="protein sequence ID" value="GLC58083.1"/>
    <property type="molecule type" value="Genomic_DNA"/>
</dbReference>
<comment type="caution">
    <text evidence="4">The sequence shown here is derived from an EMBL/GenBank/DDBJ whole genome shotgun (WGS) entry which is preliminary data.</text>
</comment>
<feature type="compositionally biased region" description="Low complexity" evidence="2">
    <location>
        <begin position="3288"/>
        <end position="3311"/>
    </location>
</feature>
<feature type="coiled-coil region" evidence="1">
    <location>
        <begin position="685"/>
        <end position="754"/>
    </location>
</feature>
<feature type="coiled-coil region" evidence="1">
    <location>
        <begin position="1916"/>
        <end position="2105"/>
    </location>
</feature>
<feature type="region of interest" description="Disordered" evidence="2">
    <location>
        <begin position="2945"/>
        <end position="3028"/>
    </location>
</feature>
<feature type="region of interest" description="Disordered" evidence="2">
    <location>
        <begin position="57"/>
        <end position="173"/>
    </location>
</feature>
<feature type="coiled-coil region" evidence="1">
    <location>
        <begin position="1621"/>
        <end position="1725"/>
    </location>
</feature>
<feature type="region of interest" description="Disordered" evidence="2">
    <location>
        <begin position="3450"/>
        <end position="3531"/>
    </location>
</feature>
<feature type="compositionally biased region" description="Gly residues" evidence="2">
    <location>
        <begin position="2418"/>
        <end position="2429"/>
    </location>
</feature>
<feature type="compositionally biased region" description="Low complexity" evidence="2">
    <location>
        <begin position="2923"/>
        <end position="2933"/>
    </location>
</feature>
<feature type="coiled-coil region" evidence="1">
    <location>
        <begin position="408"/>
        <end position="442"/>
    </location>
</feature>
<evidence type="ECO:0000313" key="4">
    <source>
        <dbReference type="EMBL" id="GLC58083.1"/>
    </source>
</evidence>
<feature type="region of interest" description="Disordered" evidence="2">
    <location>
        <begin position="1123"/>
        <end position="1162"/>
    </location>
</feature>
<feature type="compositionally biased region" description="Gly residues" evidence="2">
    <location>
        <begin position="3066"/>
        <end position="3077"/>
    </location>
</feature>
<dbReference type="Proteomes" id="UP001165080">
    <property type="component" value="Unassembled WGS sequence"/>
</dbReference>
<feature type="compositionally biased region" description="Gly residues" evidence="2">
    <location>
        <begin position="130"/>
        <end position="155"/>
    </location>
</feature>
<evidence type="ECO:0000256" key="3">
    <source>
        <dbReference type="SAM" id="Phobius"/>
    </source>
</evidence>
<feature type="region of interest" description="Disordered" evidence="2">
    <location>
        <begin position="3272"/>
        <end position="3319"/>
    </location>
</feature>
<feature type="compositionally biased region" description="Low complexity" evidence="2">
    <location>
        <begin position="3392"/>
        <end position="3409"/>
    </location>
</feature>
<dbReference type="PANTHER" id="PTHR45615">
    <property type="entry name" value="MYOSIN HEAVY CHAIN, NON-MUSCLE"/>
    <property type="match status" value="1"/>
</dbReference>
<evidence type="ECO:0000313" key="5">
    <source>
        <dbReference type="Proteomes" id="UP001165080"/>
    </source>
</evidence>
<feature type="region of interest" description="Disordered" evidence="2">
    <location>
        <begin position="3382"/>
        <end position="3411"/>
    </location>
</feature>
<reference evidence="4 5" key="1">
    <citation type="journal article" date="2023" name="Commun. Biol.">
        <title>Reorganization of the ancestral sex-determining regions during the evolution of trioecy in Pleodorina starrii.</title>
        <authorList>
            <person name="Takahashi K."/>
            <person name="Suzuki S."/>
            <person name="Kawai-Toyooka H."/>
            <person name="Yamamoto K."/>
            <person name="Hamaji T."/>
            <person name="Ootsuki R."/>
            <person name="Yamaguchi H."/>
            <person name="Kawachi M."/>
            <person name="Higashiyama T."/>
            <person name="Nozaki H."/>
        </authorList>
    </citation>
    <scope>NUCLEOTIDE SEQUENCE [LARGE SCALE GENOMIC DNA]</scope>
    <source>
        <strain evidence="4 5">NIES-4479</strain>
    </source>
</reference>
<feature type="coiled-coil region" evidence="1">
    <location>
        <begin position="548"/>
        <end position="624"/>
    </location>
</feature>
<sequence length="3531" mass="370501">MPAQSNPSKTTSSGPVLAKILEELSVPRQFVDQVGASVVLPSVEELADILHLPHIHHESNPAAKAPTPAGASRSDATSAEPQQGDPLDGLTFSTGSPPPSAGDAGGGGGDGSSTDAAATKVIPGNPEPSCGGGSGDGGEGRGSSGGNGNGNGGGDSANSNDDGGEERPQPAESAFRSQLWMAVAISLALVIPPSSLMALLLHLSRPLLQPLQERHPRPRLARVTPRKRRFVLLQHAATQALDGSESFLLLSPRSVAATLLFPAASDEAAVAPAEADDDLQRAIMHVAAVVPGIAQLPSLPLNAQLTGLAEALTAAYERETRLAARLITRRAVSYALSNEKICELTATLGESSRALALSKQRLEAISCSMEALHQDLDRDVSLLCAQLQGVSEHRDALLAELATRCSEMAEATAARENVEARLQEAEAENQEVQERVLELHARLDESDACARLAIQERDQERRRTNELTSQLKNAARFAAALEGAMSALPDLQTFADDTEIFSDVGASDTAPDVELVHGPSPLPVLNDDGSSSSGVALTSPLRAVVLSAQQRASELLQLQKESAALQQQVHDQAAAHAVHALALACAQQEAAALCGDVARLEEQLAQAMDTRRGLEADLAAAQAMLGVLHDRLRASAEDLAAARQAQSDAELQLQAERASLGAQLHLSQQELAASRAHLQHAQHHVAEALAEKATLRQHLAMAQRQLQAAEAEGTLHSDRCRAAEEASSGLAKQLADVQAELTALAAKLQRAQADAGSALAAKAGLEAYVAELTRVQEQAAACAASASEELRTELAELQARLDDAQAGRRIAEEEASGLRDRVAELEAQLAAAEAAAVSAADAEAQRVAELRGELDAATAALQDAQTAVAAARSAEKSQTAAVQVAMATIVGLQATIAHLQQSLSSAEQELQQHHAEAAAAAAASAAHAAKLLHDLQQRDALAADLHASLAEVQVQLGQARADADSKAKLQADLAEMLRELQLQLGMAEAVDVEAAGRRDAHASDLAQRCEAACRAAAHLNQRLDASEASRRELLAQMAVAEAEQRRLQAEVAAAEADRCRLQEQLHAAGETRGLLEAQVAAGESSLSELKARLHRAEEVLSEALSQLSDANSAVRLLHQRAAVGPAPSEVDQRQEPAPTAHAATDMTAATEEEEEETARREADNMCKQLVARLQQLQSNMDLAEAASADERSRHASQLVELQQRCEDDRRSAAVLQGQLTAGEVARQELQARLTASEVARQELQARTEEALAERQRLTAEVEAAQVELAELREALDSAADQRQRLEEELVASKASRADLAERLHAAEAARADVVAQLSFSSSALQLLQQHLESADSERLDLQAQLGALLEDRRELQDQLGSKMQELQSCVDAAEAASGEASQVLAARVAELVQRCEVGDAVVQRLQAQLAASEAARRELSERATEVAVARQALTQQVAAAEAAQKAIVLQAAEAAEAAQHALGVALDCTDAERRELQARLADGQVVQEELRQRLEGSEAERVAVADQLAASNGTLAVLHVRLEEADHERQALQAGLDASLEERRGLQRQLSELLLQAQGGMDAVEASAVQADALRAAEAEELRQRCNDAACYVLQLQAQLWEGESARQQLLQRLAEVGSEHQALLVRLTTAETERQQLRERASAAEAAVQELPDQLRAADEAQAKLHAQLKAGEVERGELRARLDSVEAARAEAQAQLSDASLALRMLQQNLDGADAERMALQAQLDAVAADARGVQSHLAARMLELQAAMALVEAAAGRTDALQAAQRSILELQRDEGCRATLELQGDLAASRAAQQELQERVARAQARQDAMQEELDAAGRTRQAMEARAADEEAVRAELQARLAGTEAARAETLARLADATASLAALQHRLDASDHERAELRDRWAASAAACQELQVQLTAANAARECDAQRLEDAEAAREGLAGQAAAAEAAVLELRVALEDAETEHAAQVEGLRSEAAAGRNAAAAQLAEAGEVRRVLQEQLADAEAAQDELQARLAAADAARAEQRSQLAASAAALHALQEQLEGWEAACATTQQQLARTDDIARELMTQLEESEARRLELQDRLAATEAAFAELQAQLADSQRERDGLSVRLAEAEKARSGLQMQVHRFRTQLATATDSAVIRRMTNATAIQEQYERLSEEVARERQATRARQEGMMAEITVLQEAADQSTVRATVRIALARACLRAVEEERRRLHEEMQLQMQQQAVACRAVDARGPADEHYLHFISPTRRTTSQTGPSDGGFMVATAAAAAADVRGHRRRSSDRVASLGGFLHHADQETGVDGATAGATTAPDVTTPTAAASTGLSQATDYHQQLEDVRQRLIELRPQTARSLAAVDAALEVPSSFVDMVQSAVASASPLVARQQAARASRLEQRSRDLLRDSFSMFPDLGSLGSMLETNNAAGSAGTSAGGAAPGGAGPRAGSAPRQETVQQGRLPPAVPFSTPVTDYRQSTFSRGCGSRYATPPVAADVMFSPATVALPPSSLPIEEQLAMLQDELNKVEETGRLLGARLDAACQSPSASILETVTAQFQHAHSHQKDQQPQKDTFFRRSAGRSPLAHDALCPDPLMQLESDVDPTPRDANAVAAALAALRDGIQSVIAAQQQHQQQRQHQAFAPASPSQHSLIGLPTVAAAASMSVLLAHVQVLEDYLLGTSSLLPTPTGMLLQLPRSPAAGQARYAAPAAKPGVGGAAGGVRIGGGRAGGGGVGAYTDGGSTPHELPSPKTEASSEPITTPSDSPLLMATDSPAPPVTGFKHSIHHHHHHPFHNQNQHLELQQGSDQYHRHPHQQYDQPFQTFKPRKDLIAADSIIFAPRAPPDLSASAAASAAHAAAAAVTSAAAAAASVAVAAAAVKVSPELPPGSVGAPSRRVAAIHALAYEDSSTSVYAPSLTSLTRAQGLMPAWERDTGGGGKLTGPAGASGAAAAAGAGAGSRAMMREMPGASGGGAWGQAHGVYPEGRRSDEDPYYGQQEWRSTESPSPHSVDEANVLTATPLQCSPAQPGLAEPAPPAPAVLSLSQQQQRVRQLQSASLNGAVAATPAPVPAVSPVLQNHRSAAGGTGGNRFGGGTAAAASQASSPCTPNSDDEVCVATPLAFAVVAGAVAGGAAAATPCLTPAPLDAFAAEQLLRYTNPCFARTPSANELGAGDQQAAAAGTTHQQLQLPQQDGDAFGGCRPHGRRGYERPPFAAGQGVPPMPTLGECLPALEMSESVDISVLRSARRRAAGLSATMAPASIEGAPVASLLQANTRGGGHSMPVLATPTQALKQSASSSSEDLHTSARGAHAASAMSRSHQSHRSSGGAPAPPQFPAAGHAESISLYGSVVEPAAYDSYKVDPQATGLLCMPTRRPRFSFRLPSRQGSRRVIQACHMRQGGMEARQRVVSGASSRRGSESNASNAAEDTASIGSSAYQLPQYVQYGLGSQQTQGPPSIIDTATQSESGDLSAAGALPPRPPMVGGKRKKGGILGKIKRAVDSAIGRSSSTSASGAGALASGSGGGSSRQPWRSSSVNGSMNMMTPRPSF</sequence>
<feature type="coiled-coil region" evidence="1">
    <location>
        <begin position="1790"/>
        <end position="1887"/>
    </location>
</feature>
<feature type="region of interest" description="Disordered" evidence="2">
    <location>
        <begin position="2911"/>
        <end position="2933"/>
    </location>
</feature>
<keyword evidence="3" id="KW-0472">Membrane</keyword>
<feature type="compositionally biased region" description="Polar residues" evidence="2">
    <location>
        <begin position="2980"/>
        <end position="2989"/>
    </location>
</feature>
<feature type="region of interest" description="Disordered" evidence="2">
    <location>
        <begin position="3060"/>
        <end position="3091"/>
    </location>
</feature>
<accession>A0A9W6BU23</accession>
<keyword evidence="5" id="KW-1185">Reference proteome</keyword>
<protein>
    <submittedName>
        <fullName evidence="4">Uncharacterized protein</fullName>
    </submittedName>
</protein>
<feature type="compositionally biased region" description="Polar residues" evidence="2">
    <location>
        <begin position="3272"/>
        <end position="3282"/>
    </location>
</feature>